<dbReference type="EMBL" id="MFFU01000052">
    <property type="protein sequence ID" value="OGF15818.1"/>
    <property type="molecule type" value="Genomic_DNA"/>
</dbReference>
<dbReference type="AlphaFoldDB" id="A0A1F5RN78"/>
<protein>
    <submittedName>
        <fullName evidence="1">Uncharacterized protein</fullName>
    </submittedName>
</protein>
<proteinExistence type="predicted"/>
<organism evidence="1 2">
    <name type="scientific">Candidatus Falkowbacteria bacterium RIFCSPHIGHO2_02_FULL_45_15</name>
    <dbReference type="NCBI Taxonomy" id="1797987"/>
    <lineage>
        <taxon>Bacteria</taxon>
        <taxon>Candidatus Falkowiibacteriota</taxon>
    </lineage>
</organism>
<accession>A0A1F5RN78</accession>
<comment type="caution">
    <text evidence="1">The sequence shown here is derived from an EMBL/GenBank/DDBJ whole genome shotgun (WGS) entry which is preliminary data.</text>
</comment>
<evidence type="ECO:0000313" key="1">
    <source>
        <dbReference type="EMBL" id="OGF15818.1"/>
    </source>
</evidence>
<name>A0A1F5RN78_9BACT</name>
<reference evidence="1 2" key="1">
    <citation type="journal article" date="2016" name="Nat. Commun.">
        <title>Thousands of microbial genomes shed light on interconnected biogeochemical processes in an aquifer system.</title>
        <authorList>
            <person name="Anantharaman K."/>
            <person name="Brown C.T."/>
            <person name="Hug L.A."/>
            <person name="Sharon I."/>
            <person name="Castelle C.J."/>
            <person name="Probst A.J."/>
            <person name="Thomas B.C."/>
            <person name="Singh A."/>
            <person name="Wilkins M.J."/>
            <person name="Karaoz U."/>
            <person name="Brodie E.L."/>
            <person name="Williams K.H."/>
            <person name="Hubbard S.S."/>
            <person name="Banfield J.F."/>
        </authorList>
    </citation>
    <scope>NUCLEOTIDE SEQUENCE [LARGE SCALE GENOMIC DNA]</scope>
</reference>
<dbReference type="Proteomes" id="UP000177691">
    <property type="component" value="Unassembled WGS sequence"/>
</dbReference>
<evidence type="ECO:0000313" key="2">
    <source>
        <dbReference type="Proteomes" id="UP000177691"/>
    </source>
</evidence>
<sequence>MKEKKFKIIGDIFTFKLKTFYKDIDESLVAIKEKISSLKSSFSSEHARITFDVHVYSPDEIILSDQNLEEQK</sequence>
<gene>
    <name evidence="1" type="ORF">A3D54_01200</name>
</gene>